<keyword evidence="1 2" id="KW-0597">Phosphoprotein</keyword>
<keyword evidence="5" id="KW-1185">Reference proteome</keyword>
<comment type="caution">
    <text evidence="4">The sequence shown here is derived from an EMBL/GenBank/DDBJ whole genome shotgun (WGS) entry which is preliminary data.</text>
</comment>
<dbReference type="PANTHER" id="PTHR44591:SF3">
    <property type="entry name" value="RESPONSE REGULATORY DOMAIN-CONTAINING PROTEIN"/>
    <property type="match status" value="1"/>
</dbReference>
<reference evidence="5" key="1">
    <citation type="submission" date="2018-09" db="EMBL/GenBank/DDBJ databases">
        <authorList>
            <person name="Livingstone P.G."/>
            <person name="Whitworth D.E."/>
        </authorList>
    </citation>
    <scope>NUCLEOTIDE SEQUENCE [LARGE SCALE GENOMIC DNA]</scope>
    <source>
        <strain evidence="5">CA040B</strain>
    </source>
</reference>
<dbReference type="PROSITE" id="PS50110">
    <property type="entry name" value="RESPONSE_REGULATORY"/>
    <property type="match status" value="1"/>
</dbReference>
<dbReference type="AlphaFoldDB" id="A0A3A8N8N3"/>
<organism evidence="4 5">
    <name type="scientific">Corallococcus sicarius</name>
    <dbReference type="NCBI Taxonomy" id="2316726"/>
    <lineage>
        <taxon>Bacteria</taxon>
        <taxon>Pseudomonadati</taxon>
        <taxon>Myxococcota</taxon>
        <taxon>Myxococcia</taxon>
        <taxon>Myxococcales</taxon>
        <taxon>Cystobacterineae</taxon>
        <taxon>Myxococcaceae</taxon>
        <taxon>Corallococcus</taxon>
    </lineage>
</organism>
<evidence type="ECO:0000256" key="2">
    <source>
        <dbReference type="PROSITE-ProRule" id="PRU00169"/>
    </source>
</evidence>
<proteinExistence type="predicted"/>
<evidence type="ECO:0000256" key="1">
    <source>
        <dbReference type="ARBA" id="ARBA00022553"/>
    </source>
</evidence>
<dbReference type="SMART" id="SM00448">
    <property type="entry name" value="REC"/>
    <property type="match status" value="1"/>
</dbReference>
<name>A0A3A8N8N3_9BACT</name>
<dbReference type="CDD" id="cd00156">
    <property type="entry name" value="REC"/>
    <property type="match status" value="1"/>
</dbReference>
<protein>
    <submittedName>
        <fullName evidence="4">Response regulator</fullName>
    </submittedName>
</protein>
<feature type="modified residue" description="4-aspartylphosphate" evidence="2">
    <location>
        <position position="74"/>
    </location>
</feature>
<dbReference type="Gene3D" id="3.40.50.2300">
    <property type="match status" value="1"/>
</dbReference>
<dbReference type="InterPro" id="IPR011006">
    <property type="entry name" value="CheY-like_superfamily"/>
</dbReference>
<dbReference type="GO" id="GO:0000160">
    <property type="term" value="P:phosphorelay signal transduction system"/>
    <property type="evidence" value="ECO:0007669"/>
    <property type="project" value="InterPro"/>
</dbReference>
<dbReference type="Proteomes" id="UP000273405">
    <property type="component" value="Unassembled WGS sequence"/>
</dbReference>
<dbReference type="InterPro" id="IPR050595">
    <property type="entry name" value="Bact_response_regulator"/>
</dbReference>
<dbReference type="EMBL" id="RAWG01000150">
    <property type="protein sequence ID" value="RKH39810.1"/>
    <property type="molecule type" value="Genomic_DNA"/>
</dbReference>
<dbReference type="Pfam" id="PF00072">
    <property type="entry name" value="Response_reg"/>
    <property type="match status" value="1"/>
</dbReference>
<dbReference type="PANTHER" id="PTHR44591">
    <property type="entry name" value="STRESS RESPONSE REGULATOR PROTEIN 1"/>
    <property type="match status" value="1"/>
</dbReference>
<dbReference type="InterPro" id="IPR001789">
    <property type="entry name" value="Sig_transdc_resp-reg_receiver"/>
</dbReference>
<dbReference type="SUPFAM" id="SSF52172">
    <property type="entry name" value="CheY-like"/>
    <property type="match status" value="1"/>
</dbReference>
<evidence type="ECO:0000313" key="5">
    <source>
        <dbReference type="Proteomes" id="UP000273405"/>
    </source>
</evidence>
<feature type="domain" description="Response regulatory" evidence="3">
    <location>
        <begin position="24"/>
        <end position="134"/>
    </location>
</feature>
<sequence length="147" mass="16233">MATTVFARGGERVETFMSSDSAPLILLIEDEEDIRDAVSTLLEMEGYRVEQCVHGEDAWAWLSCHERPDLVLLDLMMPVMDGQSFLLRLSQERLLVDVPIVVLSGSPFQPEGAVAYLRKPVSVAQLLEMVGRFLPSPNAGSGEPRTS</sequence>
<evidence type="ECO:0000259" key="3">
    <source>
        <dbReference type="PROSITE" id="PS50110"/>
    </source>
</evidence>
<accession>A0A3A8N8N3</accession>
<evidence type="ECO:0000313" key="4">
    <source>
        <dbReference type="EMBL" id="RKH39810.1"/>
    </source>
</evidence>
<gene>
    <name evidence="4" type="ORF">D7X12_22535</name>
</gene>